<evidence type="ECO:0000256" key="7">
    <source>
        <dbReference type="ARBA" id="ARBA00022840"/>
    </source>
</evidence>
<dbReference type="InterPro" id="IPR000719">
    <property type="entry name" value="Prot_kinase_dom"/>
</dbReference>
<dbReference type="GO" id="GO:0030332">
    <property type="term" value="F:cyclin binding"/>
    <property type="evidence" value="ECO:0007669"/>
    <property type="project" value="TreeGrafter"/>
</dbReference>
<dbReference type="SMART" id="SM00220">
    <property type="entry name" value="S_TKc"/>
    <property type="match status" value="1"/>
</dbReference>
<dbReference type="GO" id="GO:0005634">
    <property type="term" value="C:nucleus"/>
    <property type="evidence" value="ECO:0007669"/>
    <property type="project" value="TreeGrafter"/>
</dbReference>
<evidence type="ECO:0000256" key="11">
    <source>
        <dbReference type="RuleBase" id="RU000304"/>
    </source>
</evidence>
<dbReference type="GO" id="GO:0005524">
    <property type="term" value="F:ATP binding"/>
    <property type="evidence" value="ECO:0007669"/>
    <property type="project" value="UniProtKB-UniRule"/>
</dbReference>
<dbReference type="GO" id="GO:0051446">
    <property type="term" value="P:positive regulation of meiotic cell cycle"/>
    <property type="evidence" value="ECO:0007669"/>
    <property type="project" value="UniProtKB-ARBA"/>
</dbReference>
<dbReference type="GO" id="GO:0004693">
    <property type="term" value="F:cyclin-dependent protein serine/threonine kinase activity"/>
    <property type="evidence" value="ECO:0007669"/>
    <property type="project" value="UniProtKB-EC"/>
</dbReference>
<evidence type="ECO:0000256" key="5">
    <source>
        <dbReference type="ARBA" id="ARBA00022741"/>
    </source>
</evidence>
<evidence type="ECO:0000256" key="10">
    <source>
        <dbReference type="PROSITE-ProRule" id="PRU10141"/>
    </source>
</evidence>
<evidence type="ECO:0000256" key="2">
    <source>
        <dbReference type="ARBA" id="ARBA00012425"/>
    </source>
</evidence>
<comment type="similarity">
    <text evidence="1">Belongs to the protein kinase superfamily. CMGC Ser/Thr protein kinase family. CDC2/CDKX subfamily.</text>
</comment>
<keyword evidence="4" id="KW-0808">Transferase</keyword>
<proteinExistence type="evidence at transcript level"/>
<dbReference type="PROSITE" id="PS50011">
    <property type="entry name" value="PROTEIN_KINASE_DOM"/>
    <property type="match status" value="1"/>
</dbReference>
<dbReference type="Gene3D" id="1.10.510.10">
    <property type="entry name" value="Transferase(Phosphotransferase) domain 1"/>
    <property type="match status" value="1"/>
</dbReference>
<dbReference type="GO" id="GO:0090068">
    <property type="term" value="P:positive regulation of cell cycle process"/>
    <property type="evidence" value="ECO:0007669"/>
    <property type="project" value="UniProtKB-ARBA"/>
</dbReference>
<dbReference type="GO" id="GO:0005737">
    <property type="term" value="C:cytoplasm"/>
    <property type="evidence" value="ECO:0007669"/>
    <property type="project" value="TreeGrafter"/>
</dbReference>
<feature type="binding site" evidence="10">
    <location>
        <position position="33"/>
    </location>
    <ligand>
        <name>ATP</name>
        <dbReference type="ChEBI" id="CHEBI:30616"/>
    </ligand>
</feature>
<keyword evidence="6 13" id="KW-0418">Kinase</keyword>
<dbReference type="GO" id="GO:0000082">
    <property type="term" value="P:G1/S transition of mitotic cell cycle"/>
    <property type="evidence" value="ECO:0007669"/>
    <property type="project" value="TreeGrafter"/>
</dbReference>
<comment type="catalytic activity">
    <reaction evidence="9">
        <text>L-seryl-[protein] + ATP = O-phospho-L-seryl-[protein] + ADP + H(+)</text>
        <dbReference type="Rhea" id="RHEA:17989"/>
        <dbReference type="Rhea" id="RHEA-COMP:9863"/>
        <dbReference type="Rhea" id="RHEA-COMP:11604"/>
        <dbReference type="ChEBI" id="CHEBI:15378"/>
        <dbReference type="ChEBI" id="CHEBI:29999"/>
        <dbReference type="ChEBI" id="CHEBI:30616"/>
        <dbReference type="ChEBI" id="CHEBI:83421"/>
        <dbReference type="ChEBI" id="CHEBI:456216"/>
        <dbReference type="EC" id="2.7.11.22"/>
    </reaction>
</comment>
<dbReference type="Pfam" id="PF00069">
    <property type="entry name" value="Pkinase"/>
    <property type="match status" value="1"/>
</dbReference>
<evidence type="ECO:0000256" key="6">
    <source>
        <dbReference type="ARBA" id="ARBA00022777"/>
    </source>
</evidence>
<comment type="catalytic activity">
    <reaction evidence="8">
        <text>L-threonyl-[protein] + ATP = O-phospho-L-threonyl-[protein] + ADP + H(+)</text>
        <dbReference type="Rhea" id="RHEA:46608"/>
        <dbReference type="Rhea" id="RHEA-COMP:11060"/>
        <dbReference type="Rhea" id="RHEA-COMP:11605"/>
        <dbReference type="ChEBI" id="CHEBI:15378"/>
        <dbReference type="ChEBI" id="CHEBI:30013"/>
        <dbReference type="ChEBI" id="CHEBI:30616"/>
        <dbReference type="ChEBI" id="CHEBI:61977"/>
        <dbReference type="ChEBI" id="CHEBI:456216"/>
        <dbReference type="EC" id="2.7.11.22"/>
    </reaction>
</comment>
<accession>A0A023F8R9</accession>
<dbReference type="SUPFAM" id="SSF56112">
    <property type="entry name" value="Protein kinase-like (PK-like)"/>
    <property type="match status" value="1"/>
</dbReference>
<keyword evidence="3 11" id="KW-0723">Serine/threonine-protein kinase</keyword>
<dbReference type="PROSITE" id="PS00107">
    <property type="entry name" value="PROTEIN_KINASE_ATP"/>
    <property type="match status" value="1"/>
</dbReference>
<dbReference type="GO" id="GO:0000307">
    <property type="term" value="C:cyclin-dependent protein kinase holoenzyme complex"/>
    <property type="evidence" value="ECO:0007669"/>
    <property type="project" value="TreeGrafter"/>
</dbReference>
<dbReference type="InterPro" id="IPR050108">
    <property type="entry name" value="CDK"/>
</dbReference>
<evidence type="ECO:0000256" key="4">
    <source>
        <dbReference type="ARBA" id="ARBA00022679"/>
    </source>
</evidence>
<evidence type="ECO:0000256" key="1">
    <source>
        <dbReference type="ARBA" id="ARBA00006485"/>
    </source>
</evidence>
<dbReference type="FunFam" id="3.30.200.20:FF:000599">
    <property type="entry name" value="Cyclin-dependent kinase 2"/>
    <property type="match status" value="1"/>
</dbReference>
<evidence type="ECO:0000313" key="13">
    <source>
        <dbReference type="EMBL" id="JAC17790.1"/>
    </source>
</evidence>
<dbReference type="GO" id="GO:0007165">
    <property type="term" value="P:signal transduction"/>
    <property type="evidence" value="ECO:0007669"/>
    <property type="project" value="TreeGrafter"/>
</dbReference>
<dbReference type="PROSITE" id="PS00108">
    <property type="entry name" value="PROTEIN_KINASE_ST"/>
    <property type="match status" value="1"/>
</dbReference>
<dbReference type="InterPro" id="IPR008271">
    <property type="entry name" value="Ser/Thr_kinase_AS"/>
</dbReference>
<protein>
    <recommendedName>
        <fullName evidence="2">cyclin-dependent kinase</fullName>
        <ecNumber evidence="2">2.7.11.22</ecNumber>
    </recommendedName>
</protein>
<dbReference type="AlphaFoldDB" id="A0A023F8R9"/>
<dbReference type="EC" id="2.7.11.22" evidence="2"/>
<dbReference type="PANTHER" id="PTHR24056:SF254">
    <property type="entry name" value="CYCLIN-DEPENDENT KINASE 2"/>
    <property type="match status" value="1"/>
</dbReference>
<dbReference type="FunFam" id="1.10.510.10:FF:000706">
    <property type="entry name" value="Cyclin-dependent kinase 1"/>
    <property type="match status" value="1"/>
</dbReference>
<evidence type="ECO:0000256" key="8">
    <source>
        <dbReference type="ARBA" id="ARBA00047811"/>
    </source>
</evidence>
<keyword evidence="5 10" id="KW-0547">Nucleotide-binding</keyword>
<dbReference type="GO" id="GO:0010389">
    <property type="term" value="P:regulation of G2/M transition of mitotic cell cycle"/>
    <property type="evidence" value="ECO:0007669"/>
    <property type="project" value="TreeGrafter"/>
</dbReference>
<dbReference type="InterPro" id="IPR017441">
    <property type="entry name" value="Protein_kinase_ATP_BS"/>
</dbReference>
<sequence length="300" mass="34290">MDNYIKLEKIGEGTYGIVYKARHKRSGKLVALKKIRLDNDAEVSEGIPSTTLREIGTLKELNHPNIVALLDIIHGEDNSLFIAFEFLLKDLKKLMDDCTKPLPLTLIKSYIHQLLSALAYCHAHMITHRDLKPQNLLINALGHIKLADFGLARVFNIPMRPYTHEVVTLWYRAPEILLGTKLYSSNIDIWSLGCIFAEMASLKPLFPGDSEIDQMFRIFRVLGTPSNKVWPGVRDLPDFKPMFPQWEPQNLSELVPRMCTTSRDLLTKMLIYDPNKRISARTALRHPLFKNVKLVPPPLN</sequence>
<dbReference type="PANTHER" id="PTHR24056">
    <property type="entry name" value="CELL DIVISION PROTEIN KINASE"/>
    <property type="match status" value="1"/>
</dbReference>
<keyword evidence="7 10" id="KW-0067">ATP-binding</keyword>
<dbReference type="EMBL" id="GBBI01000922">
    <property type="protein sequence ID" value="JAC17790.1"/>
    <property type="molecule type" value="mRNA"/>
</dbReference>
<dbReference type="Gene3D" id="3.30.200.20">
    <property type="entry name" value="Phosphorylase Kinase, domain 1"/>
    <property type="match status" value="1"/>
</dbReference>
<feature type="domain" description="Protein kinase" evidence="12">
    <location>
        <begin position="4"/>
        <end position="289"/>
    </location>
</feature>
<evidence type="ECO:0000259" key="12">
    <source>
        <dbReference type="PROSITE" id="PS50011"/>
    </source>
</evidence>
<evidence type="ECO:0000256" key="3">
    <source>
        <dbReference type="ARBA" id="ARBA00022527"/>
    </source>
</evidence>
<evidence type="ECO:0000256" key="9">
    <source>
        <dbReference type="ARBA" id="ARBA00048367"/>
    </source>
</evidence>
<reference evidence="13" key="1">
    <citation type="journal article" date="2014" name="PLoS Negl. Trop. Dis.">
        <title>An updated insight into the Sialotranscriptome of Triatoma infestans: developmental stage and geographic variations.</title>
        <authorList>
            <person name="Schwarz A."/>
            <person name="Medrano-Mercado N."/>
            <person name="Schaub G.A."/>
            <person name="Struchiner C.J."/>
            <person name="Bargues M.D."/>
            <person name="Levy M.Z."/>
            <person name="Ribeiro J.M."/>
        </authorList>
    </citation>
    <scope>NUCLEOTIDE SEQUENCE</scope>
    <source>
        <strain evidence="13">Chile</strain>
        <tissue evidence="13">Salivary glands</tissue>
    </source>
</reference>
<organism evidence="13">
    <name type="scientific">Triatoma infestans</name>
    <name type="common">Assassin bug</name>
    <dbReference type="NCBI Taxonomy" id="30076"/>
    <lineage>
        <taxon>Eukaryota</taxon>
        <taxon>Metazoa</taxon>
        <taxon>Ecdysozoa</taxon>
        <taxon>Arthropoda</taxon>
        <taxon>Hexapoda</taxon>
        <taxon>Insecta</taxon>
        <taxon>Pterygota</taxon>
        <taxon>Neoptera</taxon>
        <taxon>Paraneoptera</taxon>
        <taxon>Hemiptera</taxon>
        <taxon>Heteroptera</taxon>
        <taxon>Panheteroptera</taxon>
        <taxon>Cimicomorpha</taxon>
        <taxon>Reduviidae</taxon>
        <taxon>Triatominae</taxon>
        <taxon>Triatoma</taxon>
    </lineage>
</organism>
<name>A0A023F8R9_TRIIF</name>
<dbReference type="GO" id="GO:0010468">
    <property type="term" value="P:regulation of gene expression"/>
    <property type="evidence" value="ECO:0007669"/>
    <property type="project" value="TreeGrafter"/>
</dbReference>
<dbReference type="InterPro" id="IPR011009">
    <property type="entry name" value="Kinase-like_dom_sf"/>
</dbReference>